<evidence type="ECO:0000256" key="1">
    <source>
        <dbReference type="ARBA" id="ARBA00004141"/>
    </source>
</evidence>
<organism evidence="7 8">
    <name type="scientific">Acrocarpospora phusangensis</name>
    <dbReference type="NCBI Taxonomy" id="1070424"/>
    <lineage>
        <taxon>Bacteria</taxon>
        <taxon>Bacillati</taxon>
        <taxon>Actinomycetota</taxon>
        <taxon>Actinomycetes</taxon>
        <taxon>Streptosporangiales</taxon>
        <taxon>Streptosporangiaceae</taxon>
        <taxon>Acrocarpospora</taxon>
    </lineage>
</organism>
<proteinExistence type="predicted"/>
<dbReference type="RefSeq" id="WP_204046378.1">
    <property type="nucleotide sequence ID" value="NZ_BOOA01000160.1"/>
</dbReference>
<comment type="caution">
    <text evidence="7">The sequence shown here is derived from an EMBL/GenBank/DDBJ whole genome shotgun (WGS) entry which is preliminary data.</text>
</comment>
<sequence>MRHALRSYGLLLRWNLLRLRSMLPLLVVLQTLLSVGVVIGFSFLMPDADRITGFYLSTGALVLGLITVGMVAAPQLVAQAKLTGIFDYQRSMPVPRLAMLAADATVWVALALPGLVAALGVAVLRFDLDLRISWLVAPAMLLIAVCSVAIGYAIAYAARPEVAGAMSQLIFFVALMFAPINFPADRLPGWLAEAHEWLPFASMAQAVRETLQIPAAGISAAPFTMLLIWCVAGLAVTYRVMTHRP</sequence>
<evidence type="ECO:0000259" key="6">
    <source>
        <dbReference type="Pfam" id="PF01061"/>
    </source>
</evidence>
<feature type="transmembrane region" description="Helical" evidence="5">
    <location>
        <begin position="55"/>
        <end position="77"/>
    </location>
</feature>
<keyword evidence="8" id="KW-1185">Reference proteome</keyword>
<evidence type="ECO:0000313" key="8">
    <source>
        <dbReference type="Proteomes" id="UP000640052"/>
    </source>
</evidence>
<comment type="subcellular location">
    <subcellularLocation>
        <location evidence="1">Membrane</location>
        <topology evidence="1">Multi-pass membrane protein</topology>
    </subcellularLocation>
</comment>
<evidence type="ECO:0000256" key="4">
    <source>
        <dbReference type="ARBA" id="ARBA00023136"/>
    </source>
</evidence>
<keyword evidence="3 5" id="KW-1133">Transmembrane helix</keyword>
<dbReference type="GO" id="GO:0140359">
    <property type="term" value="F:ABC-type transporter activity"/>
    <property type="evidence" value="ECO:0007669"/>
    <property type="project" value="InterPro"/>
</dbReference>
<evidence type="ECO:0000256" key="3">
    <source>
        <dbReference type="ARBA" id="ARBA00022989"/>
    </source>
</evidence>
<dbReference type="Pfam" id="PF01061">
    <property type="entry name" value="ABC2_membrane"/>
    <property type="match status" value="1"/>
</dbReference>
<dbReference type="InterPro" id="IPR051784">
    <property type="entry name" value="Nod_factor_ABC_transporter"/>
</dbReference>
<dbReference type="Proteomes" id="UP000640052">
    <property type="component" value="Unassembled WGS sequence"/>
</dbReference>
<protein>
    <submittedName>
        <fullName evidence="7">Transport permease protein</fullName>
    </submittedName>
</protein>
<dbReference type="AlphaFoldDB" id="A0A919QLN0"/>
<evidence type="ECO:0000256" key="2">
    <source>
        <dbReference type="ARBA" id="ARBA00022692"/>
    </source>
</evidence>
<feature type="transmembrane region" description="Helical" evidence="5">
    <location>
        <begin position="97"/>
        <end position="126"/>
    </location>
</feature>
<gene>
    <name evidence="7" type="ORF">Aph01nite_80700</name>
</gene>
<feature type="transmembrane region" description="Helical" evidence="5">
    <location>
        <begin position="213"/>
        <end position="238"/>
    </location>
</feature>
<feature type="domain" description="ABC-2 type transporter transmembrane" evidence="6">
    <location>
        <begin position="17"/>
        <end position="210"/>
    </location>
</feature>
<keyword evidence="2 5" id="KW-0812">Transmembrane</keyword>
<keyword evidence="4 5" id="KW-0472">Membrane</keyword>
<feature type="transmembrane region" description="Helical" evidence="5">
    <location>
        <begin position="21"/>
        <end position="43"/>
    </location>
</feature>
<dbReference type="EMBL" id="BOOA01000160">
    <property type="protein sequence ID" value="GIH29760.1"/>
    <property type="molecule type" value="Genomic_DNA"/>
</dbReference>
<dbReference type="PANTHER" id="PTHR43229:SF3">
    <property type="entry name" value="ABC-TYPE MULTIDRUG TRANSPORT SYSTEM, PERMEASE COMPONENT"/>
    <property type="match status" value="1"/>
</dbReference>
<feature type="transmembrane region" description="Helical" evidence="5">
    <location>
        <begin position="162"/>
        <end position="182"/>
    </location>
</feature>
<reference evidence="7" key="1">
    <citation type="submission" date="2021-01" db="EMBL/GenBank/DDBJ databases">
        <title>Whole genome shotgun sequence of Acrocarpospora phusangensis NBRC 108782.</title>
        <authorList>
            <person name="Komaki H."/>
            <person name="Tamura T."/>
        </authorList>
    </citation>
    <scope>NUCLEOTIDE SEQUENCE</scope>
    <source>
        <strain evidence="7">NBRC 108782</strain>
    </source>
</reference>
<feature type="transmembrane region" description="Helical" evidence="5">
    <location>
        <begin position="132"/>
        <end position="155"/>
    </location>
</feature>
<dbReference type="GO" id="GO:0016020">
    <property type="term" value="C:membrane"/>
    <property type="evidence" value="ECO:0007669"/>
    <property type="project" value="UniProtKB-SubCell"/>
</dbReference>
<evidence type="ECO:0000256" key="5">
    <source>
        <dbReference type="SAM" id="Phobius"/>
    </source>
</evidence>
<accession>A0A919QLN0</accession>
<evidence type="ECO:0000313" key="7">
    <source>
        <dbReference type="EMBL" id="GIH29760.1"/>
    </source>
</evidence>
<dbReference type="InterPro" id="IPR013525">
    <property type="entry name" value="ABC2_TM"/>
</dbReference>
<dbReference type="PANTHER" id="PTHR43229">
    <property type="entry name" value="NODULATION PROTEIN J"/>
    <property type="match status" value="1"/>
</dbReference>
<name>A0A919QLN0_9ACTN</name>